<dbReference type="InterPro" id="IPR036163">
    <property type="entry name" value="HMA_dom_sf"/>
</dbReference>
<dbReference type="InterPro" id="IPR006121">
    <property type="entry name" value="HMA_dom"/>
</dbReference>
<evidence type="ECO:0000259" key="2">
    <source>
        <dbReference type="PROSITE" id="PS50846"/>
    </source>
</evidence>
<name>A0A1E5VQA3_9POAL</name>
<accession>A0A1E5VQA3</accession>
<dbReference type="PROSITE" id="PS50846">
    <property type="entry name" value="HMA_2"/>
    <property type="match status" value="1"/>
</dbReference>
<keyword evidence="4" id="KW-1185">Reference proteome</keyword>
<evidence type="ECO:0000313" key="3">
    <source>
        <dbReference type="EMBL" id="OEL27254.1"/>
    </source>
</evidence>
<dbReference type="PANTHER" id="PTHR22814:SF145">
    <property type="entry name" value="COPPER ION BINDING PROTEIN"/>
    <property type="match status" value="1"/>
</dbReference>
<proteinExistence type="predicted"/>
<dbReference type="Gene3D" id="3.30.70.100">
    <property type="match status" value="1"/>
</dbReference>
<dbReference type="Proteomes" id="UP000095767">
    <property type="component" value="Unassembled WGS sequence"/>
</dbReference>
<evidence type="ECO:0000256" key="1">
    <source>
        <dbReference type="ARBA" id="ARBA00022723"/>
    </source>
</evidence>
<dbReference type="AlphaFoldDB" id="A0A1E5VQA3"/>
<dbReference type="STRING" id="888268.A0A1E5VQA3"/>
<dbReference type="PANTHER" id="PTHR22814">
    <property type="entry name" value="COPPER TRANSPORT PROTEIN ATOX1-RELATED"/>
    <property type="match status" value="1"/>
</dbReference>
<sequence>MGGAMRQLLSLLGAINGRPREKKKMVHRRRPVQAVELRVRMDCERCEREVKKALSGIRGAQHVEVNRLLQKVTVTGEVDPLAVLRRAQSTGKKAEPWAQNPAAGGYYYAPAAVALYGLGAAQLQAHDGRWANPSGTGTGYYPAAARSVEPAIGAEHITNLFSDDNPNACSVM</sequence>
<keyword evidence="1" id="KW-0479">Metal-binding</keyword>
<protein>
    <recommendedName>
        <fullName evidence="2">HMA domain-containing protein</fullName>
    </recommendedName>
</protein>
<dbReference type="Pfam" id="PF00403">
    <property type="entry name" value="HMA"/>
    <property type="match status" value="1"/>
</dbReference>
<dbReference type="GO" id="GO:0046872">
    <property type="term" value="F:metal ion binding"/>
    <property type="evidence" value="ECO:0007669"/>
    <property type="project" value="UniProtKB-KW"/>
</dbReference>
<reference evidence="3 4" key="1">
    <citation type="submission" date="2016-09" db="EMBL/GenBank/DDBJ databases">
        <title>The draft genome of Dichanthelium oligosanthes: A C3 panicoid grass species.</title>
        <authorList>
            <person name="Studer A.J."/>
            <person name="Schnable J.C."/>
            <person name="Brutnell T.P."/>
        </authorList>
    </citation>
    <scope>NUCLEOTIDE SEQUENCE [LARGE SCALE GENOMIC DNA]</scope>
    <source>
        <strain evidence="4">cv. Kellogg 1175</strain>
        <tissue evidence="3">Leaf</tissue>
    </source>
</reference>
<dbReference type="OrthoDB" id="666972at2759"/>
<gene>
    <name evidence="3" type="ORF">BAE44_0011728</name>
</gene>
<evidence type="ECO:0000313" key="4">
    <source>
        <dbReference type="Proteomes" id="UP000095767"/>
    </source>
</evidence>
<comment type="caution">
    <text evidence="3">The sequence shown here is derived from an EMBL/GenBank/DDBJ whole genome shotgun (WGS) entry which is preliminary data.</text>
</comment>
<dbReference type="CDD" id="cd00371">
    <property type="entry name" value="HMA"/>
    <property type="match status" value="1"/>
</dbReference>
<dbReference type="EMBL" id="LWDX02032977">
    <property type="protein sequence ID" value="OEL27254.1"/>
    <property type="molecule type" value="Genomic_DNA"/>
</dbReference>
<organism evidence="3 4">
    <name type="scientific">Dichanthelium oligosanthes</name>
    <dbReference type="NCBI Taxonomy" id="888268"/>
    <lineage>
        <taxon>Eukaryota</taxon>
        <taxon>Viridiplantae</taxon>
        <taxon>Streptophyta</taxon>
        <taxon>Embryophyta</taxon>
        <taxon>Tracheophyta</taxon>
        <taxon>Spermatophyta</taxon>
        <taxon>Magnoliopsida</taxon>
        <taxon>Liliopsida</taxon>
        <taxon>Poales</taxon>
        <taxon>Poaceae</taxon>
        <taxon>PACMAD clade</taxon>
        <taxon>Panicoideae</taxon>
        <taxon>Panicodae</taxon>
        <taxon>Paniceae</taxon>
        <taxon>Dichantheliinae</taxon>
        <taxon>Dichanthelium</taxon>
    </lineage>
</organism>
<dbReference type="SUPFAM" id="SSF55008">
    <property type="entry name" value="HMA, heavy metal-associated domain"/>
    <property type="match status" value="1"/>
</dbReference>
<feature type="domain" description="HMA" evidence="2">
    <location>
        <begin position="32"/>
        <end position="95"/>
    </location>
</feature>